<gene>
    <name evidence="1" type="ORF">H4W34_000019</name>
</gene>
<sequence length="60" mass="6426">MISEPTGMEHGIPAGGHLIIEIDNEHLPEVVRLPASIVIHASTSGRRTRAWNAAGDELTT</sequence>
<name>A0ABR9JI13_9ACTN</name>
<protein>
    <submittedName>
        <fullName evidence="1">Uncharacterized protein</fullName>
    </submittedName>
</protein>
<proteinExistence type="predicted"/>
<accession>A0ABR9JI13</accession>
<dbReference type="EMBL" id="JADBDZ010000001">
    <property type="protein sequence ID" value="MBE1530186.1"/>
    <property type="molecule type" value="Genomic_DNA"/>
</dbReference>
<organism evidence="1 2">
    <name type="scientific">Actinomadura algeriensis</name>
    <dbReference type="NCBI Taxonomy" id="1679523"/>
    <lineage>
        <taxon>Bacteria</taxon>
        <taxon>Bacillati</taxon>
        <taxon>Actinomycetota</taxon>
        <taxon>Actinomycetes</taxon>
        <taxon>Streptosporangiales</taxon>
        <taxon>Thermomonosporaceae</taxon>
        <taxon>Actinomadura</taxon>
    </lineage>
</organism>
<keyword evidence="2" id="KW-1185">Reference proteome</keyword>
<evidence type="ECO:0000313" key="2">
    <source>
        <dbReference type="Proteomes" id="UP000627838"/>
    </source>
</evidence>
<dbReference type="RefSeq" id="WP_192757236.1">
    <property type="nucleotide sequence ID" value="NZ_JADBDZ010000001.1"/>
</dbReference>
<comment type="caution">
    <text evidence="1">The sequence shown here is derived from an EMBL/GenBank/DDBJ whole genome shotgun (WGS) entry which is preliminary data.</text>
</comment>
<dbReference type="Proteomes" id="UP000627838">
    <property type="component" value="Unassembled WGS sequence"/>
</dbReference>
<evidence type="ECO:0000313" key="1">
    <source>
        <dbReference type="EMBL" id="MBE1530186.1"/>
    </source>
</evidence>
<reference evidence="1 2" key="1">
    <citation type="submission" date="2020-10" db="EMBL/GenBank/DDBJ databases">
        <title>Sequencing the genomes of 1000 actinobacteria strains.</title>
        <authorList>
            <person name="Klenk H.-P."/>
        </authorList>
    </citation>
    <scope>NUCLEOTIDE SEQUENCE [LARGE SCALE GENOMIC DNA]</scope>
    <source>
        <strain evidence="1 2">DSM 46744</strain>
    </source>
</reference>